<comment type="cofactor">
    <cofactor evidence="1">
        <name>Ca(2+)</name>
        <dbReference type="ChEBI" id="CHEBI:29108"/>
    </cofactor>
</comment>
<dbReference type="Gene3D" id="3.20.20.70">
    <property type="entry name" value="Aldolase class I"/>
    <property type="match status" value="1"/>
</dbReference>
<proteinExistence type="predicted"/>
<evidence type="ECO:0000313" key="7">
    <source>
        <dbReference type="EMBL" id="HIR63279.1"/>
    </source>
</evidence>
<keyword evidence="7" id="KW-0378">Hydrolase</keyword>
<name>A0A9D1J7L2_9BACT</name>
<dbReference type="InterPro" id="IPR029486">
    <property type="entry name" value="GH97_N"/>
</dbReference>
<dbReference type="Pfam" id="PF10566">
    <property type="entry name" value="Glyco_hydro_97"/>
    <property type="match status" value="1"/>
</dbReference>
<evidence type="ECO:0000259" key="6">
    <source>
        <dbReference type="Pfam" id="PF14509"/>
    </source>
</evidence>
<dbReference type="AlphaFoldDB" id="A0A9D1J7L2"/>
<dbReference type="SUPFAM" id="SSF51445">
    <property type="entry name" value="(Trans)glycosidases"/>
    <property type="match status" value="1"/>
</dbReference>
<dbReference type="InterPro" id="IPR013785">
    <property type="entry name" value="Aldolase_TIM"/>
</dbReference>
<dbReference type="Pfam" id="PF14509">
    <property type="entry name" value="GH97_C"/>
    <property type="match status" value="1"/>
</dbReference>
<accession>A0A9D1J7L2</accession>
<dbReference type="Proteomes" id="UP000886744">
    <property type="component" value="Unassembled WGS sequence"/>
</dbReference>
<feature type="domain" description="Glycosyl-hydrolase 97 catalytic" evidence="4">
    <location>
        <begin position="352"/>
        <end position="541"/>
    </location>
</feature>
<dbReference type="Pfam" id="PF14508">
    <property type="entry name" value="GH97_N"/>
    <property type="match status" value="1"/>
</dbReference>
<comment type="subunit">
    <text evidence="2">Monomer.</text>
</comment>
<sequence length="741" mass="83980">MMSAAAMAAPGAGAAKSDSLSLLSPDKKLELNFYLTDKGEPFYSLKFNGQNVIDDSRLGFDIRHEGGVSDIQPFMNGWETKETNTVLRPSQMREGFILDSTARTTVDYTWETVWGEESHIRDHHNELAVYLRQPMSAAFGTETDGDRTIVIRFRLFNDGLGFRYEFPKQKTLGYFIVRNELTEFTFHEDLTTFWIAGDYDSNEFIYETSPMSRIAALYPDFDRSGNACICPMPVPGVQTPVMFKRDGGGLYVNIHEAALVNFPAMQLEVQDAGEGRTKFVSHLVPDALSNRGHVQTPQTTPWRTIIVTDNAPAILESRLILNLNEPCAIEDTDWIRPQKFAGVWWQMFAPGRGTWSYTNEPNVQLGITDYTKTVPNGTHAANTENVKKYIDFAAANNIQGVLVEGWNQGWEDWFGQFKEFVFDFLTPYPDFDVAELRDYAKSKGVQLVMHHETSGSTINYERYLDRAYQFMKDNNYSVVKSGYVGPIIPRGSHHYDQSTVNHFLHCIRRAADYQIMIDAHEPVRPTGLHRTWPNYLAAESARGTEFESSDAIGNPPEHTTILPFTRIMGGPMDYTPGIFQQDMKYYDENAKGHIHTTLVKQLALYVVLYSPLQMVADLPENYERFPDAFTFIRNVPTDWDYTKVLEAEPGDYITTARKAKGEDKWYIGAITDENERTATIDFSKLPLTKGKQYTATIYADGEDASWDENPQSYKISETLVTSDSKLEIPLARSGGAAIELR</sequence>
<protein>
    <submittedName>
        <fullName evidence="7">Glycoside hydrolase family 97 protein</fullName>
    </submittedName>
</protein>
<comment type="caution">
    <text evidence="7">The sequence shown here is derived from an EMBL/GenBank/DDBJ whole genome shotgun (WGS) entry which is preliminary data.</text>
</comment>
<dbReference type="Gene3D" id="2.70.98.10">
    <property type="match status" value="1"/>
</dbReference>
<feature type="domain" description="Glycosyl-hydrolase 97 N-terminal" evidence="5">
    <location>
        <begin position="23"/>
        <end position="326"/>
    </location>
</feature>
<feature type="domain" description="Glycosyl-hydrolase 97 C-terminal oligomerisation" evidence="6">
    <location>
        <begin position="638"/>
        <end position="740"/>
    </location>
</feature>
<dbReference type="EMBL" id="DVHI01000086">
    <property type="protein sequence ID" value="HIR63279.1"/>
    <property type="molecule type" value="Genomic_DNA"/>
</dbReference>
<evidence type="ECO:0000256" key="2">
    <source>
        <dbReference type="ARBA" id="ARBA00011245"/>
    </source>
</evidence>
<reference evidence="7" key="1">
    <citation type="submission" date="2020-10" db="EMBL/GenBank/DDBJ databases">
        <authorList>
            <person name="Gilroy R."/>
        </authorList>
    </citation>
    <scope>NUCLEOTIDE SEQUENCE</scope>
    <source>
        <strain evidence="7">ChiHjej13B12-12457</strain>
    </source>
</reference>
<gene>
    <name evidence="7" type="ORF">IAC94_07140</name>
</gene>
<dbReference type="GO" id="GO:0030246">
    <property type="term" value="F:carbohydrate binding"/>
    <property type="evidence" value="ECO:0007669"/>
    <property type="project" value="InterPro"/>
</dbReference>
<dbReference type="PANTHER" id="PTHR35803">
    <property type="entry name" value="GLUCAN 1,4-ALPHA-GLUCOSIDASE SUSB-RELATED"/>
    <property type="match status" value="1"/>
</dbReference>
<dbReference type="PANTHER" id="PTHR35803:SF1">
    <property type="entry name" value="GLUCAN 1,4-ALPHA-GLUCOSIDASE SUSB"/>
    <property type="match status" value="1"/>
</dbReference>
<evidence type="ECO:0000259" key="4">
    <source>
        <dbReference type="Pfam" id="PF10566"/>
    </source>
</evidence>
<keyword evidence="3" id="KW-0106">Calcium</keyword>
<evidence type="ECO:0000256" key="3">
    <source>
        <dbReference type="ARBA" id="ARBA00022837"/>
    </source>
</evidence>
<dbReference type="GO" id="GO:0016787">
    <property type="term" value="F:hydrolase activity"/>
    <property type="evidence" value="ECO:0007669"/>
    <property type="project" value="UniProtKB-KW"/>
</dbReference>
<evidence type="ECO:0000313" key="8">
    <source>
        <dbReference type="Proteomes" id="UP000886744"/>
    </source>
</evidence>
<dbReference type="InterPro" id="IPR029483">
    <property type="entry name" value="GH97_C"/>
</dbReference>
<dbReference type="InterPro" id="IPR014718">
    <property type="entry name" value="GH-type_carb-bd"/>
</dbReference>
<reference evidence="7" key="2">
    <citation type="journal article" date="2021" name="PeerJ">
        <title>Extensive microbial diversity within the chicken gut microbiome revealed by metagenomics and culture.</title>
        <authorList>
            <person name="Gilroy R."/>
            <person name="Ravi A."/>
            <person name="Getino M."/>
            <person name="Pursley I."/>
            <person name="Horton D.L."/>
            <person name="Alikhan N.F."/>
            <person name="Baker D."/>
            <person name="Gharbi K."/>
            <person name="Hall N."/>
            <person name="Watson M."/>
            <person name="Adriaenssens E.M."/>
            <person name="Foster-Nyarko E."/>
            <person name="Jarju S."/>
            <person name="Secka A."/>
            <person name="Antonio M."/>
            <person name="Oren A."/>
            <person name="Chaudhuri R.R."/>
            <person name="La Ragione R."/>
            <person name="Hildebrand F."/>
            <person name="Pallen M.J."/>
        </authorList>
    </citation>
    <scope>NUCLEOTIDE SEQUENCE</scope>
    <source>
        <strain evidence="7">ChiHjej13B12-12457</strain>
    </source>
</reference>
<dbReference type="InterPro" id="IPR019563">
    <property type="entry name" value="GH97_catalytic"/>
</dbReference>
<evidence type="ECO:0000256" key="1">
    <source>
        <dbReference type="ARBA" id="ARBA00001913"/>
    </source>
</evidence>
<dbReference type="InterPro" id="IPR017853">
    <property type="entry name" value="GH"/>
</dbReference>
<dbReference type="InterPro" id="IPR052720">
    <property type="entry name" value="Glycosyl_hydrolase_97"/>
</dbReference>
<organism evidence="7 8">
    <name type="scientific">Candidatus Coprenecus avistercoris</name>
    <dbReference type="NCBI Taxonomy" id="2840730"/>
    <lineage>
        <taxon>Bacteria</taxon>
        <taxon>Pseudomonadati</taxon>
        <taxon>Bacteroidota</taxon>
        <taxon>Bacteroidia</taxon>
        <taxon>Bacteroidales</taxon>
        <taxon>Rikenellaceae</taxon>
        <taxon>Rikenellaceae incertae sedis</taxon>
        <taxon>Candidatus Coprenecus</taxon>
    </lineage>
</organism>
<evidence type="ECO:0000259" key="5">
    <source>
        <dbReference type="Pfam" id="PF14508"/>
    </source>
</evidence>